<evidence type="ECO:0000313" key="3">
    <source>
        <dbReference type="Proteomes" id="UP000295301"/>
    </source>
</evidence>
<reference evidence="2 3" key="1">
    <citation type="submission" date="2019-03" db="EMBL/GenBank/DDBJ databases">
        <title>Ruegeria lutea sp. nov., a novel strain, isolated from marine sediment, the Masan Bay, South Korea.</title>
        <authorList>
            <person name="Kim J."/>
            <person name="Kim D.-Y."/>
            <person name="Lee S.-S."/>
        </authorList>
    </citation>
    <scope>NUCLEOTIDE SEQUENCE [LARGE SCALE GENOMIC DNA]</scope>
    <source>
        <strain evidence="2 3">318-1</strain>
    </source>
</reference>
<name>A0A4R5USY1_9RHOB</name>
<dbReference type="GO" id="GO:0003700">
    <property type="term" value="F:DNA-binding transcription factor activity"/>
    <property type="evidence" value="ECO:0007669"/>
    <property type="project" value="InterPro"/>
</dbReference>
<dbReference type="PROSITE" id="PS50987">
    <property type="entry name" value="HTH_ARSR_2"/>
    <property type="match status" value="1"/>
</dbReference>
<comment type="caution">
    <text evidence="2">The sequence shown here is derived from an EMBL/GenBank/DDBJ whole genome shotgun (WGS) entry which is preliminary data.</text>
</comment>
<dbReference type="SMART" id="SM00418">
    <property type="entry name" value="HTH_ARSR"/>
    <property type="match status" value="1"/>
</dbReference>
<proteinExistence type="predicted"/>
<dbReference type="InterPro" id="IPR036388">
    <property type="entry name" value="WH-like_DNA-bd_sf"/>
</dbReference>
<dbReference type="InterPro" id="IPR036390">
    <property type="entry name" value="WH_DNA-bd_sf"/>
</dbReference>
<evidence type="ECO:0000313" key="2">
    <source>
        <dbReference type="EMBL" id="TDK42230.1"/>
    </source>
</evidence>
<dbReference type="Proteomes" id="UP000295301">
    <property type="component" value="Unassembled WGS sequence"/>
</dbReference>
<protein>
    <submittedName>
        <fullName evidence="2">Transcriptional regulator</fullName>
    </submittedName>
</protein>
<accession>A0A4R5USY1</accession>
<dbReference type="CDD" id="cd00090">
    <property type="entry name" value="HTH_ARSR"/>
    <property type="match status" value="1"/>
</dbReference>
<dbReference type="InterPro" id="IPR011991">
    <property type="entry name" value="ArsR-like_HTH"/>
</dbReference>
<feature type="domain" description="HTH arsR-type" evidence="1">
    <location>
        <begin position="1"/>
        <end position="94"/>
    </location>
</feature>
<evidence type="ECO:0000259" key="1">
    <source>
        <dbReference type="PROSITE" id="PS50987"/>
    </source>
</evidence>
<dbReference type="Pfam" id="PF12840">
    <property type="entry name" value="HTH_20"/>
    <property type="match status" value="1"/>
</dbReference>
<dbReference type="EMBL" id="SMUV01000073">
    <property type="protein sequence ID" value="TDK42230.1"/>
    <property type="molecule type" value="Genomic_DNA"/>
</dbReference>
<dbReference type="RefSeq" id="WP_133361358.1">
    <property type="nucleotide sequence ID" value="NZ_SMUV01000073.1"/>
</dbReference>
<organism evidence="2 3">
    <name type="scientific">Antarcticimicrobium luteum</name>
    <dbReference type="NCBI Taxonomy" id="2547397"/>
    <lineage>
        <taxon>Bacteria</taxon>
        <taxon>Pseudomonadati</taxon>
        <taxon>Pseudomonadota</taxon>
        <taxon>Alphaproteobacteria</taxon>
        <taxon>Rhodobacterales</taxon>
        <taxon>Paracoccaceae</taxon>
        <taxon>Antarcticimicrobium</taxon>
    </lineage>
</organism>
<dbReference type="AlphaFoldDB" id="A0A4R5USY1"/>
<dbReference type="PANTHER" id="PTHR38600:SF2">
    <property type="entry name" value="SLL0088 PROTEIN"/>
    <property type="match status" value="1"/>
</dbReference>
<gene>
    <name evidence="2" type="ORF">E1832_19005</name>
</gene>
<dbReference type="SUPFAM" id="SSF46785">
    <property type="entry name" value="Winged helix' DNA-binding domain"/>
    <property type="match status" value="1"/>
</dbReference>
<keyword evidence="3" id="KW-1185">Reference proteome</keyword>
<dbReference type="Gene3D" id="1.10.10.10">
    <property type="entry name" value="Winged helix-like DNA-binding domain superfamily/Winged helix DNA-binding domain"/>
    <property type="match status" value="1"/>
</dbReference>
<dbReference type="InterPro" id="IPR001845">
    <property type="entry name" value="HTH_ArsR_DNA-bd_dom"/>
</dbReference>
<dbReference type="PRINTS" id="PR00778">
    <property type="entry name" value="HTHARSR"/>
</dbReference>
<dbReference type="NCBIfam" id="NF033788">
    <property type="entry name" value="HTH_metalloreg"/>
    <property type="match status" value="1"/>
</dbReference>
<sequence>MDNNIAALDSVFHALADPTRRAVVQQLARGPASVSELARPFDMALPSFLKHIGVLEASGLIGSEKSGRVRTCRLKRRRLAAAERWFEEQRALWAGRYDNLDNLLETLNGGENES</sequence>
<dbReference type="PANTHER" id="PTHR38600">
    <property type="entry name" value="TRANSCRIPTIONAL REGULATORY PROTEIN"/>
    <property type="match status" value="1"/>
</dbReference>
<dbReference type="OrthoDB" id="9790747at2"/>